<reference evidence="1 2" key="1">
    <citation type="submission" date="2021-06" db="EMBL/GenBank/DDBJ databases">
        <authorList>
            <person name="Palmer J.M."/>
        </authorList>
    </citation>
    <scope>NUCLEOTIDE SEQUENCE [LARGE SCALE GENOMIC DNA]</scope>
    <source>
        <strain evidence="1 2">AS_MEX2019</strain>
        <tissue evidence="1">Muscle</tissue>
    </source>
</reference>
<evidence type="ECO:0000313" key="2">
    <source>
        <dbReference type="Proteomes" id="UP001469553"/>
    </source>
</evidence>
<keyword evidence="2" id="KW-1185">Reference proteome</keyword>
<organism evidence="1 2">
    <name type="scientific">Ameca splendens</name>
    <dbReference type="NCBI Taxonomy" id="208324"/>
    <lineage>
        <taxon>Eukaryota</taxon>
        <taxon>Metazoa</taxon>
        <taxon>Chordata</taxon>
        <taxon>Craniata</taxon>
        <taxon>Vertebrata</taxon>
        <taxon>Euteleostomi</taxon>
        <taxon>Actinopterygii</taxon>
        <taxon>Neopterygii</taxon>
        <taxon>Teleostei</taxon>
        <taxon>Neoteleostei</taxon>
        <taxon>Acanthomorphata</taxon>
        <taxon>Ovalentaria</taxon>
        <taxon>Atherinomorphae</taxon>
        <taxon>Cyprinodontiformes</taxon>
        <taxon>Goodeidae</taxon>
        <taxon>Ameca</taxon>
    </lineage>
</organism>
<dbReference type="EMBL" id="JAHRIP010013128">
    <property type="protein sequence ID" value="MEQ2285349.1"/>
    <property type="molecule type" value="Genomic_DNA"/>
</dbReference>
<comment type="caution">
    <text evidence="1">The sequence shown here is derived from an EMBL/GenBank/DDBJ whole genome shotgun (WGS) entry which is preliminary data.</text>
</comment>
<name>A0ABV0XVA3_9TELE</name>
<protein>
    <submittedName>
        <fullName evidence="1">Uncharacterized protein</fullName>
    </submittedName>
</protein>
<gene>
    <name evidence="1" type="ORF">AMECASPLE_030778</name>
</gene>
<dbReference type="Proteomes" id="UP001469553">
    <property type="component" value="Unassembled WGS sequence"/>
</dbReference>
<accession>A0ABV0XVA3</accession>
<sequence>MHQQLLANKVGPVRRVIIPKLGHIDPKVFDLFAELVNIGSGQRRGSVQLEMSDQPPPYRPFFPEGPPSTFSPAFCSPPTTFTGSTYQVPRMHCSSFLSDRRHVTTGNPEAL</sequence>
<evidence type="ECO:0000313" key="1">
    <source>
        <dbReference type="EMBL" id="MEQ2285349.1"/>
    </source>
</evidence>
<proteinExistence type="predicted"/>